<protein>
    <submittedName>
        <fullName evidence="1">Uncharacterized protein</fullName>
    </submittedName>
</protein>
<evidence type="ECO:0000313" key="2">
    <source>
        <dbReference type="Proteomes" id="UP000664940"/>
    </source>
</evidence>
<dbReference type="Proteomes" id="UP000664940">
    <property type="component" value="Unassembled WGS sequence"/>
</dbReference>
<dbReference type="EMBL" id="JABVXQ010000008">
    <property type="protein sequence ID" value="KAF6095087.1"/>
    <property type="molecule type" value="Genomic_DNA"/>
</dbReference>
<organism evidence="1 2">
    <name type="scientific">Phyllostomus discolor</name>
    <name type="common">pale spear-nosed bat</name>
    <dbReference type="NCBI Taxonomy" id="89673"/>
    <lineage>
        <taxon>Eukaryota</taxon>
        <taxon>Metazoa</taxon>
        <taxon>Chordata</taxon>
        <taxon>Craniata</taxon>
        <taxon>Vertebrata</taxon>
        <taxon>Euteleostomi</taxon>
        <taxon>Mammalia</taxon>
        <taxon>Eutheria</taxon>
        <taxon>Laurasiatheria</taxon>
        <taxon>Chiroptera</taxon>
        <taxon>Yangochiroptera</taxon>
        <taxon>Phyllostomidae</taxon>
        <taxon>Phyllostominae</taxon>
        <taxon>Phyllostomus</taxon>
    </lineage>
</organism>
<name>A0A833ZM79_9CHIR</name>
<sequence length="142" mass="15986">MNILLSTADNPNSCGLHVFSKSSEHSCISFPNQHEMSYDRSRLDSLWKKGLESGVRRSPAMTQDRVSEVLSDLERDRHSPVPIWVNNSASSVDVDAIDMEHAHLPLLLSPLCNLYCIIQVEGFVFFSLTCCIQFQEIAEMLS</sequence>
<gene>
    <name evidence="1" type="ORF">HJG60_012059</name>
</gene>
<proteinExistence type="predicted"/>
<evidence type="ECO:0000313" key="1">
    <source>
        <dbReference type="EMBL" id="KAF6095087.1"/>
    </source>
</evidence>
<reference evidence="1 2" key="1">
    <citation type="journal article" date="2020" name="Nature">
        <title>Six reference-quality genomes reveal evolution of bat adaptations.</title>
        <authorList>
            <person name="Jebb D."/>
            <person name="Huang Z."/>
            <person name="Pippel M."/>
            <person name="Hughes G.M."/>
            <person name="Lavrichenko K."/>
            <person name="Devanna P."/>
            <person name="Winkler S."/>
            <person name="Jermiin L.S."/>
            <person name="Skirmuntt E.C."/>
            <person name="Katzourakis A."/>
            <person name="Burkitt-Gray L."/>
            <person name="Ray D.A."/>
            <person name="Sullivan K.A.M."/>
            <person name="Roscito J.G."/>
            <person name="Kirilenko B.M."/>
            <person name="Davalos L.M."/>
            <person name="Corthals A.P."/>
            <person name="Power M.L."/>
            <person name="Jones G."/>
            <person name="Ransome R.D."/>
            <person name="Dechmann D.K.N."/>
            <person name="Locatelli A.G."/>
            <person name="Puechmaille S.J."/>
            <person name="Fedrigo O."/>
            <person name="Jarvis E.D."/>
            <person name="Hiller M."/>
            <person name="Vernes S.C."/>
            <person name="Myers E.W."/>
            <person name="Teeling E.C."/>
        </authorList>
    </citation>
    <scope>NUCLEOTIDE SEQUENCE [LARGE SCALE GENOMIC DNA]</scope>
    <source>
        <strain evidence="1">Bat1K_MPI-CBG_1</strain>
    </source>
</reference>
<accession>A0A833ZM79</accession>
<dbReference type="AlphaFoldDB" id="A0A833ZM79"/>
<comment type="caution">
    <text evidence="1">The sequence shown here is derived from an EMBL/GenBank/DDBJ whole genome shotgun (WGS) entry which is preliminary data.</text>
</comment>